<comment type="caution">
    <text evidence="6">The sequence shown here is derived from an EMBL/GenBank/DDBJ whole genome shotgun (WGS) entry which is preliminary data.</text>
</comment>
<evidence type="ECO:0000256" key="3">
    <source>
        <dbReference type="ARBA" id="ARBA00023163"/>
    </source>
</evidence>
<dbReference type="SMART" id="SM00354">
    <property type="entry name" value="HTH_LACI"/>
    <property type="match status" value="1"/>
</dbReference>
<sequence length="386" mass="39736">MPSIDEVAARAGVSTATVSRALRGRSGVSPHTRDRVLAIADAMGYVASSSAAGLATGRNMAIGVLVPVVHRWFFASAIEGVDRQLRSRGYDLDLYSLGGAGTNRDRVFHRSMLRKRIDALVVLCMALTDEELAALHALEQPVIVVGGPVDGCRHVSIDDRAAVRDATEHLIGLGHQRIVHLAGGGSFGIDFSVPRLRAAGFRDAMGAAGLPVGAASTVFGDYAADRSKDAVARVLAADPRQRPTGIVASSDEMAFGALLAAAEAGLRVPEDLSVIGVDDHEFAEVFGLTTIRQDPIAAGERAATLLLAALEGDEGDLTAQPAPEPHELVIRRSTGPAPLLAAAGRGSRSGRASAGRVGATGAGAHAAPSGSRSLGAGTARPRVQPA</sequence>
<name>A0ABQ1PF60_9MICC</name>
<dbReference type="Pfam" id="PF13377">
    <property type="entry name" value="Peripla_BP_3"/>
    <property type="match status" value="1"/>
</dbReference>
<organism evidence="6 7">
    <name type="scientific">Tersicoccus solisilvae</name>
    <dbReference type="NCBI Taxonomy" id="1882339"/>
    <lineage>
        <taxon>Bacteria</taxon>
        <taxon>Bacillati</taxon>
        <taxon>Actinomycetota</taxon>
        <taxon>Actinomycetes</taxon>
        <taxon>Micrococcales</taxon>
        <taxon>Micrococcaceae</taxon>
        <taxon>Tersicoccus</taxon>
    </lineage>
</organism>
<evidence type="ECO:0000256" key="4">
    <source>
        <dbReference type="SAM" id="MobiDB-lite"/>
    </source>
</evidence>
<proteinExistence type="predicted"/>
<dbReference type="Gene3D" id="1.10.260.40">
    <property type="entry name" value="lambda repressor-like DNA-binding domains"/>
    <property type="match status" value="1"/>
</dbReference>
<dbReference type="PANTHER" id="PTHR30146">
    <property type="entry name" value="LACI-RELATED TRANSCRIPTIONAL REPRESSOR"/>
    <property type="match status" value="1"/>
</dbReference>
<evidence type="ECO:0000256" key="2">
    <source>
        <dbReference type="ARBA" id="ARBA00023125"/>
    </source>
</evidence>
<dbReference type="CDD" id="cd01392">
    <property type="entry name" value="HTH_LacI"/>
    <property type="match status" value="1"/>
</dbReference>
<keyword evidence="2" id="KW-0238">DNA-binding</keyword>
<keyword evidence="3" id="KW-0804">Transcription</keyword>
<dbReference type="PROSITE" id="PS50932">
    <property type="entry name" value="HTH_LACI_2"/>
    <property type="match status" value="1"/>
</dbReference>
<evidence type="ECO:0000259" key="5">
    <source>
        <dbReference type="PROSITE" id="PS50932"/>
    </source>
</evidence>
<feature type="domain" description="HTH lacI-type" evidence="5">
    <location>
        <begin position="2"/>
        <end position="56"/>
    </location>
</feature>
<accession>A0ABQ1PF60</accession>
<dbReference type="InterPro" id="IPR046335">
    <property type="entry name" value="LacI/GalR-like_sensor"/>
</dbReference>
<dbReference type="SUPFAM" id="SSF53822">
    <property type="entry name" value="Periplasmic binding protein-like I"/>
    <property type="match status" value="1"/>
</dbReference>
<dbReference type="InterPro" id="IPR000843">
    <property type="entry name" value="HTH_LacI"/>
</dbReference>
<protein>
    <submittedName>
        <fullName evidence="6">LacI family transcriptional regulator</fullName>
    </submittedName>
</protein>
<dbReference type="CDD" id="cd06267">
    <property type="entry name" value="PBP1_LacI_sugar_binding-like"/>
    <property type="match status" value="1"/>
</dbReference>
<gene>
    <name evidence="6" type="ORF">GCM10011512_23700</name>
</gene>
<dbReference type="Proteomes" id="UP000597761">
    <property type="component" value="Unassembled WGS sequence"/>
</dbReference>
<reference evidence="7" key="1">
    <citation type="journal article" date="2019" name="Int. J. Syst. Evol. Microbiol.">
        <title>The Global Catalogue of Microorganisms (GCM) 10K type strain sequencing project: providing services to taxonomists for standard genome sequencing and annotation.</title>
        <authorList>
            <consortium name="The Broad Institute Genomics Platform"/>
            <consortium name="The Broad Institute Genome Sequencing Center for Infectious Disease"/>
            <person name="Wu L."/>
            <person name="Ma J."/>
        </authorList>
    </citation>
    <scope>NUCLEOTIDE SEQUENCE [LARGE SCALE GENOMIC DNA]</scope>
    <source>
        <strain evidence="7">CGMCC 1.15480</strain>
    </source>
</reference>
<dbReference type="EMBL" id="BMJI01000017">
    <property type="protein sequence ID" value="GGC95935.1"/>
    <property type="molecule type" value="Genomic_DNA"/>
</dbReference>
<dbReference type="PROSITE" id="PS00356">
    <property type="entry name" value="HTH_LACI_1"/>
    <property type="match status" value="1"/>
</dbReference>
<evidence type="ECO:0000313" key="6">
    <source>
        <dbReference type="EMBL" id="GGC95935.1"/>
    </source>
</evidence>
<dbReference type="SUPFAM" id="SSF47413">
    <property type="entry name" value="lambda repressor-like DNA-binding domains"/>
    <property type="match status" value="1"/>
</dbReference>
<dbReference type="Pfam" id="PF00356">
    <property type="entry name" value="LacI"/>
    <property type="match status" value="1"/>
</dbReference>
<dbReference type="InterPro" id="IPR028082">
    <property type="entry name" value="Peripla_BP_I"/>
</dbReference>
<dbReference type="InterPro" id="IPR010982">
    <property type="entry name" value="Lambda_DNA-bd_dom_sf"/>
</dbReference>
<keyword evidence="1" id="KW-0805">Transcription regulation</keyword>
<feature type="compositionally biased region" description="Low complexity" evidence="4">
    <location>
        <begin position="339"/>
        <end position="373"/>
    </location>
</feature>
<dbReference type="RefSeq" id="WP_188668634.1">
    <property type="nucleotide sequence ID" value="NZ_BMJI01000017.1"/>
</dbReference>
<dbReference type="PANTHER" id="PTHR30146:SF155">
    <property type="entry name" value="ALANINE RACEMASE"/>
    <property type="match status" value="1"/>
</dbReference>
<feature type="region of interest" description="Disordered" evidence="4">
    <location>
        <begin position="339"/>
        <end position="386"/>
    </location>
</feature>
<dbReference type="Gene3D" id="3.40.50.2300">
    <property type="match status" value="2"/>
</dbReference>
<evidence type="ECO:0000256" key="1">
    <source>
        <dbReference type="ARBA" id="ARBA00023015"/>
    </source>
</evidence>
<keyword evidence="7" id="KW-1185">Reference proteome</keyword>
<evidence type="ECO:0000313" key="7">
    <source>
        <dbReference type="Proteomes" id="UP000597761"/>
    </source>
</evidence>